<feature type="transmembrane region" description="Helical" evidence="5">
    <location>
        <begin position="233"/>
        <end position="250"/>
    </location>
</feature>
<evidence type="ECO:0000313" key="7">
    <source>
        <dbReference type="Proteomes" id="UP000809273"/>
    </source>
</evidence>
<evidence type="ECO:0000256" key="4">
    <source>
        <dbReference type="ARBA" id="ARBA00023136"/>
    </source>
</evidence>
<proteinExistence type="inferred from homology"/>
<feature type="transmembrane region" description="Helical" evidence="5">
    <location>
        <begin position="204"/>
        <end position="221"/>
    </location>
</feature>
<organism evidence="6 7">
    <name type="scientific">Candidatus Zymogenus saltonus</name>
    <dbReference type="NCBI Taxonomy" id="2844893"/>
    <lineage>
        <taxon>Bacteria</taxon>
        <taxon>Deltaproteobacteria</taxon>
        <taxon>Candidatus Zymogenia</taxon>
        <taxon>Candidatus Zymogeniales</taxon>
        <taxon>Candidatus Zymogenaceae</taxon>
        <taxon>Candidatus Zymogenus</taxon>
    </lineage>
</organism>
<reference evidence="6" key="2">
    <citation type="submission" date="2021-01" db="EMBL/GenBank/DDBJ databases">
        <authorList>
            <person name="Hahn C.R."/>
            <person name="Youssef N.H."/>
            <person name="Elshahed M."/>
        </authorList>
    </citation>
    <scope>NUCLEOTIDE SEQUENCE</scope>
    <source>
        <strain evidence="6">Zod_Metabat.24</strain>
    </source>
</reference>
<reference evidence="6" key="1">
    <citation type="journal article" date="2021" name="Environ. Microbiol.">
        <title>Genomic characterization of three novel Desulfobacterota classes expand the metabolic and phylogenetic diversity of the phylum.</title>
        <authorList>
            <person name="Murphy C.L."/>
            <person name="Biggerstaff J."/>
            <person name="Eichhorn A."/>
            <person name="Ewing E."/>
            <person name="Shahan R."/>
            <person name="Soriano D."/>
            <person name="Stewart S."/>
            <person name="VanMol K."/>
            <person name="Walker R."/>
            <person name="Walters P."/>
            <person name="Elshahed M.S."/>
            <person name="Youssef N.H."/>
        </authorList>
    </citation>
    <scope>NUCLEOTIDE SEQUENCE</scope>
    <source>
        <strain evidence="6">Zod_Metabat.24</strain>
    </source>
</reference>
<keyword evidence="5" id="KW-1003">Cell membrane</keyword>
<feature type="transmembrane region" description="Helical" evidence="5">
    <location>
        <begin position="175"/>
        <end position="198"/>
    </location>
</feature>
<feature type="transmembrane region" description="Helical" evidence="5">
    <location>
        <begin position="45"/>
        <end position="64"/>
    </location>
</feature>
<dbReference type="Proteomes" id="UP000809273">
    <property type="component" value="Unassembled WGS sequence"/>
</dbReference>
<protein>
    <recommendedName>
        <fullName evidence="5">Probable membrane transporter protein</fullName>
    </recommendedName>
</protein>
<keyword evidence="2 5" id="KW-0812">Transmembrane</keyword>
<feature type="transmembrane region" description="Helical" evidence="5">
    <location>
        <begin position="139"/>
        <end position="163"/>
    </location>
</feature>
<dbReference type="EMBL" id="JAFGIX010000022">
    <property type="protein sequence ID" value="MBN1572396.1"/>
    <property type="molecule type" value="Genomic_DNA"/>
</dbReference>
<keyword evidence="3 5" id="KW-1133">Transmembrane helix</keyword>
<name>A0A9D8KEU6_9DELT</name>
<dbReference type="AlphaFoldDB" id="A0A9D8KEU6"/>
<dbReference type="GO" id="GO:0005886">
    <property type="term" value="C:plasma membrane"/>
    <property type="evidence" value="ECO:0007669"/>
    <property type="project" value="UniProtKB-SubCell"/>
</dbReference>
<evidence type="ECO:0000256" key="2">
    <source>
        <dbReference type="ARBA" id="ARBA00022692"/>
    </source>
</evidence>
<dbReference type="InterPro" id="IPR051598">
    <property type="entry name" value="TSUP/Inactive_protease-like"/>
</dbReference>
<feature type="transmembrane region" description="Helical" evidence="5">
    <location>
        <begin position="6"/>
        <end position="33"/>
    </location>
</feature>
<comment type="subcellular location">
    <subcellularLocation>
        <location evidence="5">Cell membrane</location>
        <topology evidence="5">Multi-pass membrane protein</topology>
    </subcellularLocation>
    <subcellularLocation>
        <location evidence="1">Membrane</location>
        <topology evidence="1">Multi-pass membrane protein</topology>
    </subcellularLocation>
</comment>
<dbReference type="InterPro" id="IPR002781">
    <property type="entry name" value="TM_pro_TauE-like"/>
</dbReference>
<evidence type="ECO:0000256" key="1">
    <source>
        <dbReference type="ARBA" id="ARBA00004141"/>
    </source>
</evidence>
<gene>
    <name evidence="6" type="ORF">JW984_04285</name>
</gene>
<comment type="similarity">
    <text evidence="5">Belongs to the 4-toluene sulfonate uptake permease (TSUP) (TC 2.A.102) family.</text>
</comment>
<sequence length="253" mass="27337">MEDFYFLSFFAGVLIAMMVTLTGIGGGILWSPFLMVVYKFSPEKAITTALFIQMVGMLGGAYQYLRSGRVDIRLALLYTAFALPMVVLGSFLGERVGEKVLTVSLGLVAIGVAVLFISGDDWYGEEVKKRAEIKTALRYGVVPLVTSVLSGMLSVGVGDFIVPVMVKKLKLSMEVAIGTALAIMFVVVAFGAFSHLLFEGSASWPVLLWAAGGVLLGGFLGSNISERINDAHLRELFIFILLFIGIHMIYTGV</sequence>
<evidence type="ECO:0000256" key="5">
    <source>
        <dbReference type="RuleBase" id="RU363041"/>
    </source>
</evidence>
<dbReference type="Pfam" id="PF01925">
    <property type="entry name" value="TauE"/>
    <property type="match status" value="1"/>
</dbReference>
<accession>A0A9D8KEU6</accession>
<feature type="transmembrane region" description="Helical" evidence="5">
    <location>
        <begin position="76"/>
        <end position="93"/>
    </location>
</feature>
<dbReference type="PANTHER" id="PTHR43701">
    <property type="entry name" value="MEMBRANE TRANSPORTER PROTEIN MJ0441-RELATED"/>
    <property type="match status" value="1"/>
</dbReference>
<evidence type="ECO:0000256" key="3">
    <source>
        <dbReference type="ARBA" id="ARBA00022989"/>
    </source>
</evidence>
<comment type="caution">
    <text evidence="6">The sequence shown here is derived from an EMBL/GenBank/DDBJ whole genome shotgun (WGS) entry which is preliminary data.</text>
</comment>
<dbReference type="PANTHER" id="PTHR43701:SF2">
    <property type="entry name" value="MEMBRANE TRANSPORTER PROTEIN YJNA-RELATED"/>
    <property type="match status" value="1"/>
</dbReference>
<keyword evidence="4 5" id="KW-0472">Membrane</keyword>
<evidence type="ECO:0000313" key="6">
    <source>
        <dbReference type="EMBL" id="MBN1572396.1"/>
    </source>
</evidence>
<feature type="transmembrane region" description="Helical" evidence="5">
    <location>
        <begin position="100"/>
        <end position="119"/>
    </location>
</feature>